<comment type="caution">
    <text evidence="1">The sequence shown here is derived from an EMBL/GenBank/DDBJ whole genome shotgun (WGS) entry which is preliminary data.</text>
</comment>
<dbReference type="RefSeq" id="WP_154543092.1">
    <property type="nucleotide sequence ID" value="NZ_VUMY01000002.1"/>
</dbReference>
<accession>A0A7K0K0G1</accession>
<protein>
    <recommendedName>
        <fullName evidence="3">Head decoration protein</fullName>
    </recommendedName>
</protein>
<evidence type="ECO:0000313" key="2">
    <source>
        <dbReference type="Proteomes" id="UP000442535"/>
    </source>
</evidence>
<evidence type="ECO:0000313" key="1">
    <source>
        <dbReference type="EMBL" id="MST48924.1"/>
    </source>
</evidence>
<dbReference type="EMBL" id="VUMY01000002">
    <property type="protein sequence ID" value="MST48924.1"/>
    <property type="molecule type" value="Genomic_DNA"/>
</dbReference>
<proteinExistence type="predicted"/>
<gene>
    <name evidence="1" type="ORF">FYJ63_01415</name>
</gene>
<dbReference type="AlphaFoldDB" id="A0A7K0K0G1"/>
<keyword evidence="2" id="KW-1185">Reference proteome</keyword>
<organism evidence="1 2">
    <name type="scientific">Mobiluncus porci</name>
    <dbReference type="NCBI Taxonomy" id="2652278"/>
    <lineage>
        <taxon>Bacteria</taxon>
        <taxon>Bacillati</taxon>
        <taxon>Actinomycetota</taxon>
        <taxon>Actinomycetes</taxon>
        <taxon>Actinomycetales</taxon>
        <taxon>Actinomycetaceae</taxon>
        <taxon>Mobiluncus</taxon>
    </lineage>
</organism>
<name>A0A7K0K0G1_9ACTO</name>
<dbReference type="Proteomes" id="UP000442535">
    <property type="component" value="Unassembled WGS sequence"/>
</dbReference>
<evidence type="ECO:0008006" key="3">
    <source>
        <dbReference type="Google" id="ProtNLM"/>
    </source>
</evidence>
<sequence length="120" mass="12723">MPIYEPVTVADDLSMFPDWVYFDETRDRESITLKTAGLTAEDGVFKSGVPLVKDTDGTFKKAAAGTPEKPTAAAGLLLFDVPDTGRATAPAVLFTRGTVNSKLPALPANLTLPVAIRTQA</sequence>
<reference evidence="1 2" key="1">
    <citation type="submission" date="2019-08" db="EMBL/GenBank/DDBJ databases">
        <title>In-depth cultivation of the pig gut microbiome towards novel bacterial diversity and tailored functional studies.</title>
        <authorList>
            <person name="Wylensek D."/>
            <person name="Hitch T.C.A."/>
            <person name="Clavel T."/>
        </authorList>
    </citation>
    <scope>NUCLEOTIDE SEQUENCE [LARGE SCALE GENOMIC DNA]</scope>
    <source>
        <strain evidence="1 2">RF-GAM-744-WT-7</strain>
    </source>
</reference>